<name>A0A392RGS4_9FABA</name>
<accession>A0A392RGS4</accession>
<proteinExistence type="predicted"/>
<dbReference type="Proteomes" id="UP000265520">
    <property type="component" value="Unassembled WGS sequence"/>
</dbReference>
<dbReference type="AlphaFoldDB" id="A0A392RGS4"/>
<dbReference type="EMBL" id="LXQA010219483">
    <property type="protein sequence ID" value="MCI35026.1"/>
    <property type="molecule type" value="Genomic_DNA"/>
</dbReference>
<evidence type="ECO:0000313" key="2">
    <source>
        <dbReference type="Proteomes" id="UP000265520"/>
    </source>
</evidence>
<feature type="non-terminal residue" evidence="1">
    <location>
        <position position="131"/>
    </location>
</feature>
<organism evidence="1 2">
    <name type="scientific">Trifolium medium</name>
    <dbReference type="NCBI Taxonomy" id="97028"/>
    <lineage>
        <taxon>Eukaryota</taxon>
        <taxon>Viridiplantae</taxon>
        <taxon>Streptophyta</taxon>
        <taxon>Embryophyta</taxon>
        <taxon>Tracheophyta</taxon>
        <taxon>Spermatophyta</taxon>
        <taxon>Magnoliopsida</taxon>
        <taxon>eudicotyledons</taxon>
        <taxon>Gunneridae</taxon>
        <taxon>Pentapetalae</taxon>
        <taxon>rosids</taxon>
        <taxon>fabids</taxon>
        <taxon>Fabales</taxon>
        <taxon>Fabaceae</taxon>
        <taxon>Papilionoideae</taxon>
        <taxon>50 kb inversion clade</taxon>
        <taxon>NPAAA clade</taxon>
        <taxon>Hologalegina</taxon>
        <taxon>IRL clade</taxon>
        <taxon>Trifolieae</taxon>
        <taxon>Trifolium</taxon>
    </lineage>
</organism>
<reference evidence="1 2" key="1">
    <citation type="journal article" date="2018" name="Front. Plant Sci.">
        <title>Red Clover (Trifolium pratense) and Zigzag Clover (T. medium) - A Picture of Genomic Similarities and Differences.</title>
        <authorList>
            <person name="Dluhosova J."/>
            <person name="Istvanek J."/>
            <person name="Nedelnik J."/>
            <person name="Repkova J."/>
        </authorList>
    </citation>
    <scope>NUCLEOTIDE SEQUENCE [LARGE SCALE GENOMIC DNA]</scope>
    <source>
        <strain evidence="2">cv. 10/8</strain>
        <tissue evidence="1">Leaf</tissue>
    </source>
</reference>
<sequence>MMVKLPQVRPPESSMIGNHRIFIGLPKRYLAKDEVLGELYVIYMYGNMEYNTQHVEPDRSITFSTFVKPLQVTTVEVFKLDMNKYPIGWLNVKLDDKVAFVSSWKSIVMSRDERNYNKELTTGNSLYFLIN</sequence>
<keyword evidence="2" id="KW-1185">Reference proteome</keyword>
<comment type="caution">
    <text evidence="1">The sequence shown here is derived from an EMBL/GenBank/DDBJ whole genome shotgun (WGS) entry which is preliminary data.</text>
</comment>
<evidence type="ECO:0000313" key="1">
    <source>
        <dbReference type="EMBL" id="MCI35026.1"/>
    </source>
</evidence>
<protein>
    <submittedName>
        <fullName evidence="1">F-box protein</fullName>
    </submittedName>
</protein>